<protein>
    <submittedName>
        <fullName evidence="2">Uncharacterized protein</fullName>
    </submittedName>
</protein>
<evidence type="ECO:0000313" key="2">
    <source>
        <dbReference type="EMBL" id="KAK7456955.1"/>
    </source>
</evidence>
<evidence type="ECO:0000256" key="1">
    <source>
        <dbReference type="SAM" id="MobiDB-lite"/>
    </source>
</evidence>
<feature type="region of interest" description="Disordered" evidence="1">
    <location>
        <begin position="1"/>
        <end position="39"/>
    </location>
</feature>
<dbReference type="Proteomes" id="UP001519460">
    <property type="component" value="Unassembled WGS sequence"/>
</dbReference>
<gene>
    <name evidence="2" type="ORF">BaRGS_00039294</name>
</gene>
<reference evidence="2 3" key="1">
    <citation type="journal article" date="2023" name="Sci. Data">
        <title>Genome assembly of the Korean intertidal mud-creeper Batillaria attramentaria.</title>
        <authorList>
            <person name="Patra A.K."/>
            <person name="Ho P.T."/>
            <person name="Jun S."/>
            <person name="Lee S.J."/>
            <person name="Kim Y."/>
            <person name="Won Y.J."/>
        </authorList>
    </citation>
    <scope>NUCLEOTIDE SEQUENCE [LARGE SCALE GENOMIC DNA]</scope>
    <source>
        <strain evidence="2">Wonlab-2016</strain>
    </source>
</reference>
<organism evidence="2 3">
    <name type="scientific">Batillaria attramentaria</name>
    <dbReference type="NCBI Taxonomy" id="370345"/>
    <lineage>
        <taxon>Eukaryota</taxon>
        <taxon>Metazoa</taxon>
        <taxon>Spiralia</taxon>
        <taxon>Lophotrochozoa</taxon>
        <taxon>Mollusca</taxon>
        <taxon>Gastropoda</taxon>
        <taxon>Caenogastropoda</taxon>
        <taxon>Sorbeoconcha</taxon>
        <taxon>Cerithioidea</taxon>
        <taxon>Batillariidae</taxon>
        <taxon>Batillaria</taxon>
    </lineage>
</organism>
<keyword evidence="3" id="KW-1185">Reference proteome</keyword>
<accession>A0ABD0J3K1</accession>
<evidence type="ECO:0000313" key="3">
    <source>
        <dbReference type="Proteomes" id="UP001519460"/>
    </source>
</evidence>
<dbReference type="AlphaFoldDB" id="A0ABD0J3K1"/>
<feature type="compositionally biased region" description="Polar residues" evidence="1">
    <location>
        <begin position="1"/>
        <end position="10"/>
    </location>
</feature>
<sequence>MTVTSLTDNTLLEPANDLTPSRMTKTKAKTRGRSTNDDNSDVNRCLYVSVLSVFNATQTAKGYLVKKNPCSIPLAGPPREAARIVPVSDVALGVKSRWGSCSLPHDAPLDTADQRRVEATKK</sequence>
<name>A0ABD0J3K1_9CAEN</name>
<feature type="compositionally biased region" description="Basic and acidic residues" evidence="1">
    <location>
        <begin position="112"/>
        <end position="122"/>
    </location>
</feature>
<comment type="caution">
    <text evidence="2">The sequence shown here is derived from an EMBL/GenBank/DDBJ whole genome shotgun (WGS) entry which is preliminary data.</text>
</comment>
<feature type="region of interest" description="Disordered" evidence="1">
    <location>
        <begin position="103"/>
        <end position="122"/>
    </location>
</feature>
<dbReference type="EMBL" id="JACVVK020000677">
    <property type="protein sequence ID" value="KAK7456955.1"/>
    <property type="molecule type" value="Genomic_DNA"/>
</dbReference>
<proteinExistence type="predicted"/>